<comment type="similarity">
    <text evidence="2">Belongs to the polysaccharide synthase family.</text>
</comment>
<evidence type="ECO:0000256" key="2">
    <source>
        <dbReference type="ARBA" id="ARBA00007430"/>
    </source>
</evidence>
<comment type="subcellular location">
    <subcellularLocation>
        <location evidence="1">Cell membrane</location>
        <topology evidence="1">Multi-pass membrane protein</topology>
    </subcellularLocation>
</comment>
<feature type="non-terminal residue" evidence="8">
    <location>
        <position position="267"/>
    </location>
</feature>
<evidence type="ECO:0000256" key="1">
    <source>
        <dbReference type="ARBA" id="ARBA00004651"/>
    </source>
</evidence>
<accession>X0UPC6</accession>
<dbReference type="AlphaFoldDB" id="X0UPC6"/>
<keyword evidence="3" id="KW-1003">Cell membrane</keyword>
<organism evidence="8">
    <name type="scientific">marine sediment metagenome</name>
    <dbReference type="NCBI Taxonomy" id="412755"/>
    <lineage>
        <taxon>unclassified sequences</taxon>
        <taxon>metagenomes</taxon>
        <taxon>ecological metagenomes</taxon>
    </lineage>
</organism>
<feature type="transmembrane region" description="Helical" evidence="7">
    <location>
        <begin position="34"/>
        <end position="51"/>
    </location>
</feature>
<keyword evidence="4 7" id="KW-0812">Transmembrane</keyword>
<dbReference type="GO" id="GO:0005886">
    <property type="term" value="C:plasma membrane"/>
    <property type="evidence" value="ECO:0007669"/>
    <property type="project" value="UniProtKB-SubCell"/>
</dbReference>
<proteinExistence type="inferred from homology"/>
<evidence type="ECO:0000256" key="7">
    <source>
        <dbReference type="SAM" id="Phobius"/>
    </source>
</evidence>
<feature type="transmembrane region" description="Helical" evidence="7">
    <location>
        <begin position="137"/>
        <end position="159"/>
    </location>
</feature>
<name>X0UPC6_9ZZZZ</name>
<evidence type="ECO:0000313" key="8">
    <source>
        <dbReference type="EMBL" id="GAG02148.1"/>
    </source>
</evidence>
<dbReference type="PANTHER" id="PTHR30250:SF10">
    <property type="entry name" value="LIPOPOLYSACCHARIDE BIOSYNTHESIS PROTEIN WZXC"/>
    <property type="match status" value="1"/>
</dbReference>
<keyword evidence="5 7" id="KW-1133">Transmembrane helix</keyword>
<evidence type="ECO:0000256" key="6">
    <source>
        <dbReference type="ARBA" id="ARBA00023136"/>
    </source>
</evidence>
<protein>
    <recommendedName>
        <fullName evidence="9">Polysaccharide biosynthesis protein C-terminal domain-containing protein</fullName>
    </recommendedName>
</protein>
<keyword evidence="6 7" id="KW-0472">Membrane</keyword>
<evidence type="ECO:0000256" key="4">
    <source>
        <dbReference type="ARBA" id="ARBA00022692"/>
    </source>
</evidence>
<evidence type="ECO:0008006" key="9">
    <source>
        <dbReference type="Google" id="ProtNLM"/>
    </source>
</evidence>
<dbReference type="Pfam" id="PF13440">
    <property type="entry name" value="Polysacc_synt_3"/>
    <property type="match status" value="1"/>
</dbReference>
<dbReference type="EMBL" id="BARS01025263">
    <property type="protein sequence ID" value="GAG02148.1"/>
    <property type="molecule type" value="Genomic_DNA"/>
</dbReference>
<dbReference type="InterPro" id="IPR050833">
    <property type="entry name" value="Poly_Biosynth_Transport"/>
</dbReference>
<reference evidence="8" key="1">
    <citation type="journal article" date="2014" name="Front. Microbiol.">
        <title>High frequency of phylogenetically diverse reductive dehalogenase-homologous genes in deep subseafloor sedimentary metagenomes.</title>
        <authorList>
            <person name="Kawai M."/>
            <person name="Futagami T."/>
            <person name="Toyoda A."/>
            <person name="Takaki Y."/>
            <person name="Nishi S."/>
            <person name="Hori S."/>
            <person name="Arai W."/>
            <person name="Tsubouchi T."/>
            <person name="Morono Y."/>
            <person name="Uchiyama I."/>
            <person name="Ito T."/>
            <person name="Fujiyama A."/>
            <person name="Inagaki F."/>
            <person name="Takami H."/>
        </authorList>
    </citation>
    <scope>NUCLEOTIDE SEQUENCE</scope>
    <source>
        <strain evidence="8">Expedition CK06-06</strain>
    </source>
</reference>
<sequence>RRGGVWVFTWRISQKILDLVRLIVLARLLSPNDFGLFGIALLALFALDIFSTTGFKQALIQKKEDTKPYLDTAWTVGIIRAFFIAAILFFLAPYVGAFFKTPSVVPILKVIGIVIILESLTNISVIYFEKEFKFHKYFAYQFAGNVANFAVAICTALIFRSVWALVLGRLAGVSVACIVSYIIDPYRPRFHVDLQKARKLFTFGKWILGSNTLRFFLSQGDDGFVGKLLGSTALGFYQVAYRISNMPATQITHIISQVTFPAYSKLQ</sequence>
<feature type="transmembrane region" description="Helical" evidence="7">
    <location>
        <begin position="72"/>
        <end position="95"/>
    </location>
</feature>
<feature type="transmembrane region" description="Helical" evidence="7">
    <location>
        <begin position="165"/>
        <end position="183"/>
    </location>
</feature>
<dbReference type="PANTHER" id="PTHR30250">
    <property type="entry name" value="PST FAMILY PREDICTED COLANIC ACID TRANSPORTER"/>
    <property type="match status" value="1"/>
</dbReference>
<feature type="non-terminal residue" evidence="8">
    <location>
        <position position="1"/>
    </location>
</feature>
<comment type="caution">
    <text evidence="8">The sequence shown here is derived from an EMBL/GenBank/DDBJ whole genome shotgun (WGS) entry which is preliminary data.</text>
</comment>
<gene>
    <name evidence="8" type="ORF">S01H1_39950</name>
</gene>
<feature type="transmembrane region" description="Helical" evidence="7">
    <location>
        <begin position="107"/>
        <end position="128"/>
    </location>
</feature>
<evidence type="ECO:0000256" key="5">
    <source>
        <dbReference type="ARBA" id="ARBA00022989"/>
    </source>
</evidence>
<evidence type="ECO:0000256" key="3">
    <source>
        <dbReference type="ARBA" id="ARBA00022475"/>
    </source>
</evidence>